<accession>A0ABS5W6X8</accession>
<dbReference type="InterPro" id="IPR030972">
    <property type="entry name" value="UrcA_uranyl"/>
</dbReference>
<name>A0ABS5W6X8_9SPHN</name>
<proteinExistence type="predicted"/>
<gene>
    <name evidence="2" type="ORF">KK137_14365</name>
</gene>
<protein>
    <submittedName>
        <fullName evidence="2">UrcA family protein</fullName>
    </submittedName>
</protein>
<dbReference type="RefSeq" id="WP_214537221.1">
    <property type="nucleotide sequence ID" value="NZ_JAHFVK010000002.1"/>
</dbReference>
<evidence type="ECO:0000313" key="3">
    <source>
        <dbReference type="Proteomes" id="UP000811255"/>
    </source>
</evidence>
<keyword evidence="1" id="KW-0732">Signal</keyword>
<reference evidence="2 3" key="1">
    <citation type="submission" date="2021-05" db="EMBL/GenBank/DDBJ databases">
        <title>Croceibacterium sp. LX-88 genome sequence.</title>
        <authorList>
            <person name="Luo X."/>
        </authorList>
    </citation>
    <scope>NUCLEOTIDE SEQUENCE [LARGE SCALE GENOMIC DNA]</scope>
    <source>
        <strain evidence="2 3">LX-88</strain>
    </source>
</reference>
<evidence type="ECO:0000313" key="2">
    <source>
        <dbReference type="EMBL" id="MBT2135518.1"/>
    </source>
</evidence>
<evidence type="ECO:0000256" key="1">
    <source>
        <dbReference type="SAM" id="SignalP"/>
    </source>
</evidence>
<comment type="caution">
    <text evidence="2">The sequence shown here is derived from an EMBL/GenBank/DDBJ whole genome shotgun (WGS) entry which is preliminary data.</text>
</comment>
<keyword evidence="3" id="KW-1185">Reference proteome</keyword>
<dbReference type="Proteomes" id="UP000811255">
    <property type="component" value="Unassembled WGS sequence"/>
</dbReference>
<dbReference type="NCBIfam" id="TIGR04433">
    <property type="entry name" value="UrcA_uranyl"/>
    <property type="match status" value="1"/>
</dbReference>
<dbReference type="EMBL" id="JAHFVK010000002">
    <property type="protein sequence ID" value="MBT2135518.1"/>
    <property type="molecule type" value="Genomic_DNA"/>
</dbReference>
<sequence length="103" mass="10818">MRKSIVTVLAALATSAALATPALAEETEVVVSYSDLDLTDAAGAAKLEQRVDAAAEQVCSKPDLRNIKGMVAFEACKTEAKTNALEQVSVLEPYQSMALASVF</sequence>
<organism evidence="2 3">
    <name type="scientific">Croceibacterium selenioxidans</name>
    <dbReference type="NCBI Taxonomy" id="2838833"/>
    <lineage>
        <taxon>Bacteria</taxon>
        <taxon>Pseudomonadati</taxon>
        <taxon>Pseudomonadota</taxon>
        <taxon>Alphaproteobacteria</taxon>
        <taxon>Sphingomonadales</taxon>
        <taxon>Erythrobacteraceae</taxon>
        <taxon>Croceibacterium</taxon>
    </lineage>
</organism>
<feature type="chain" id="PRO_5045600057" evidence="1">
    <location>
        <begin position="25"/>
        <end position="103"/>
    </location>
</feature>
<feature type="signal peptide" evidence="1">
    <location>
        <begin position="1"/>
        <end position="24"/>
    </location>
</feature>